<dbReference type="GO" id="GO:0005524">
    <property type="term" value="F:ATP binding"/>
    <property type="evidence" value="ECO:0007669"/>
    <property type="project" value="UniProtKB-KW"/>
</dbReference>
<dbReference type="EMBL" id="JAUIZM010000008">
    <property type="protein sequence ID" value="KAK1370372.1"/>
    <property type="molecule type" value="Genomic_DNA"/>
</dbReference>
<evidence type="ECO:0000256" key="3">
    <source>
        <dbReference type="ARBA" id="ARBA00012895"/>
    </source>
</evidence>
<dbReference type="PANTHER" id="PTHR10169:SF38">
    <property type="entry name" value="DNA TOPOISOMERASE 2"/>
    <property type="match status" value="1"/>
</dbReference>
<evidence type="ECO:0000256" key="8">
    <source>
        <dbReference type="ARBA" id="ARBA00023235"/>
    </source>
</evidence>
<evidence type="ECO:0000256" key="6">
    <source>
        <dbReference type="ARBA" id="ARBA00023029"/>
    </source>
</evidence>
<evidence type="ECO:0000256" key="2">
    <source>
        <dbReference type="ARBA" id="ARBA00001946"/>
    </source>
</evidence>
<dbReference type="InterPro" id="IPR013760">
    <property type="entry name" value="Topo_IIA-like_dom_sf"/>
</dbReference>
<dbReference type="SUPFAM" id="SSF56719">
    <property type="entry name" value="Type II DNA topoisomerase"/>
    <property type="match status" value="1"/>
</dbReference>
<comment type="catalytic activity">
    <reaction evidence="1">
        <text>ATP-dependent breakage, passage and rejoining of double-stranded DNA.</text>
        <dbReference type="EC" id="5.6.2.2"/>
    </reaction>
</comment>
<keyword evidence="7" id="KW-0238">DNA-binding</keyword>
<protein>
    <recommendedName>
        <fullName evidence="3">DNA topoisomerase (ATP-hydrolyzing)</fullName>
        <ecNumber evidence="3">5.6.2.2</ecNumber>
    </recommendedName>
</protein>
<keyword evidence="5" id="KW-0067">ATP-binding</keyword>
<dbReference type="GO" id="GO:0005634">
    <property type="term" value="C:nucleus"/>
    <property type="evidence" value="ECO:0007669"/>
    <property type="project" value="TreeGrafter"/>
</dbReference>
<dbReference type="GO" id="GO:0000819">
    <property type="term" value="P:sister chromatid segregation"/>
    <property type="evidence" value="ECO:0007669"/>
    <property type="project" value="TreeGrafter"/>
</dbReference>
<sequence length="286" mass="33319">MDPWYRGFTGNIVEKDGASYIASGNVETEDDTNFTITELPDYNSLSRGKTLHIDVKLSKKGSYDAEKLLKKFKPTFSISMTNMYLFDPKGKLKKYDTLEQRPLTSIVAGNLCQKSRTRLDNVIKFIKVVDEESLPRSRKELISKLKLEGFEPFPMSNKNQGTGDYDYLLNYPFCYVDINELPKLFEERKQLQEKVNELMKETPNSFWLKDLDVFETKLKVCTTRVKLLSVAMSERYICSLLTKYLKRDICTTRVKLLSVATSEREFVNSVWLICFVEWCSWKRMCP</sequence>
<dbReference type="Proteomes" id="UP001237642">
    <property type="component" value="Unassembled WGS sequence"/>
</dbReference>
<keyword evidence="6" id="KW-0799">Topoisomerase</keyword>
<reference evidence="9" key="2">
    <citation type="submission" date="2023-05" db="EMBL/GenBank/DDBJ databases">
        <authorList>
            <person name="Schelkunov M.I."/>
        </authorList>
    </citation>
    <scope>NUCLEOTIDE SEQUENCE</scope>
    <source>
        <strain evidence="9">Hsosn_3</strain>
        <tissue evidence="9">Leaf</tissue>
    </source>
</reference>
<proteinExistence type="predicted"/>
<dbReference type="AlphaFoldDB" id="A0AAD8HN79"/>
<evidence type="ECO:0000313" key="10">
    <source>
        <dbReference type="Proteomes" id="UP001237642"/>
    </source>
</evidence>
<dbReference type="Gene3D" id="3.90.199.10">
    <property type="entry name" value="Topoisomerase II, domain 5"/>
    <property type="match status" value="1"/>
</dbReference>
<accession>A0AAD8HN79</accession>
<reference evidence="9" key="1">
    <citation type="submission" date="2023-02" db="EMBL/GenBank/DDBJ databases">
        <title>Genome of toxic invasive species Heracleum sosnowskyi carries increased number of genes despite the absence of recent whole-genome duplications.</title>
        <authorList>
            <person name="Schelkunov M."/>
            <person name="Shtratnikova V."/>
            <person name="Makarenko M."/>
            <person name="Klepikova A."/>
            <person name="Omelchenko D."/>
            <person name="Novikova G."/>
            <person name="Obukhova E."/>
            <person name="Bogdanov V."/>
            <person name="Penin A."/>
            <person name="Logacheva M."/>
        </authorList>
    </citation>
    <scope>NUCLEOTIDE SEQUENCE</scope>
    <source>
        <strain evidence="9">Hsosn_3</strain>
        <tissue evidence="9">Leaf</tissue>
    </source>
</reference>
<dbReference type="GO" id="GO:0006265">
    <property type="term" value="P:DNA topological change"/>
    <property type="evidence" value="ECO:0007669"/>
    <property type="project" value="InterPro"/>
</dbReference>
<comment type="cofactor">
    <cofactor evidence="2">
        <name>Mg(2+)</name>
        <dbReference type="ChEBI" id="CHEBI:18420"/>
    </cofactor>
</comment>
<dbReference type="Gene3D" id="1.10.268.10">
    <property type="entry name" value="Topoisomerase, domain 3"/>
    <property type="match status" value="1"/>
</dbReference>
<dbReference type="InterPro" id="IPR013758">
    <property type="entry name" value="Topo_IIA_A/C_ab"/>
</dbReference>
<dbReference type="InterPro" id="IPR013757">
    <property type="entry name" value="Topo_IIA_A_a_sf"/>
</dbReference>
<dbReference type="GO" id="GO:0000712">
    <property type="term" value="P:resolution of meiotic recombination intermediates"/>
    <property type="evidence" value="ECO:0007669"/>
    <property type="project" value="TreeGrafter"/>
</dbReference>
<evidence type="ECO:0000256" key="7">
    <source>
        <dbReference type="ARBA" id="ARBA00023125"/>
    </source>
</evidence>
<comment type="caution">
    <text evidence="9">The sequence shown here is derived from an EMBL/GenBank/DDBJ whole genome shotgun (WGS) entry which is preliminary data.</text>
</comment>
<dbReference type="PANTHER" id="PTHR10169">
    <property type="entry name" value="DNA TOPOISOMERASE/GYRASE"/>
    <property type="match status" value="1"/>
</dbReference>
<keyword evidence="10" id="KW-1185">Reference proteome</keyword>
<evidence type="ECO:0000313" key="9">
    <source>
        <dbReference type="EMBL" id="KAK1370372.1"/>
    </source>
</evidence>
<gene>
    <name evidence="9" type="ORF">POM88_036464</name>
</gene>
<evidence type="ECO:0000256" key="4">
    <source>
        <dbReference type="ARBA" id="ARBA00022741"/>
    </source>
</evidence>
<name>A0AAD8HN79_9APIA</name>
<keyword evidence="4" id="KW-0547">Nucleotide-binding</keyword>
<dbReference type="EC" id="5.6.2.2" evidence="3"/>
<keyword evidence="8" id="KW-0413">Isomerase</keyword>
<evidence type="ECO:0000256" key="1">
    <source>
        <dbReference type="ARBA" id="ARBA00000185"/>
    </source>
</evidence>
<dbReference type="GO" id="GO:0003677">
    <property type="term" value="F:DNA binding"/>
    <property type="evidence" value="ECO:0007669"/>
    <property type="project" value="UniProtKB-KW"/>
</dbReference>
<dbReference type="Gene3D" id="3.30.1360.40">
    <property type="match status" value="2"/>
</dbReference>
<organism evidence="9 10">
    <name type="scientific">Heracleum sosnowskyi</name>
    <dbReference type="NCBI Taxonomy" id="360622"/>
    <lineage>
        <taxon>Eukaryota</taxon>
        <taxon>Viridiplantae</taxon>
        <taxon>Streptophyta</taxon>
        <taxon>Embryophyta</taxon>
        <taxon>Tracheophyta</taxon>
        <taxon>Spermatophyta</taxon>
        <taxon>Magnoliopsida</taxon>
        <taxon>eudicotyledons</taxon>
        <taxon>Gunneridae</taxon>
        <taxon>Pentapetalae</taxon>
        <taxon>asterids</taxon>
        <taxon>campanulids</taxon>
        <taxon>Apiales</taxon>
        <taxon>Apiaceae</taxon>
        <taxon>Apioideae</taxon>
        <taxon>apioid superclade</taxon>
        <taxon>Tordylieae</taxon>
        <taxon>Tordyliinae</taxon>
        <taxon>Heracleum</taxon>
    </lineage>
</organism>
<dbReference type="InterPro" id="IPR050634">
    <property type="entry name" value="DNA_Topoisomerase_II"/>
</dbReference>
<dbReference type="GO" id="GO:0003918">
    <property type="term" value="F:DNA topoisomerase type II (double strand cut, ATP-hydrolyzing) activity"/>
    <property type="evidence" value="ECO:0007669"/>
    <property type="project" value="UniProtKB-EC"/>
</dbReference>
<evidence type="ECO:0000256" key="5">
    <source>
        <dbReference type="ARBA" id="ARBA00022840"/>
    </source>
</evidence>